<protein>
    <submittedName>
        <fullName evidence="1">Uncharacterized protein</fullName>
    </submittedName>
</protein>
<dbReference type="AlphaFoldDB" id="A0A8H7IBY1"/>
<name>A0A8H7IBY1_9AGAM</name>
<dbReference type="Proteomes" id="UP000614334">
    <property type="component" value="Unassembled WGS sequence"/>
</dbReference>
<gene>
    <name evidence="1" type="ORF">RHS01_06102</name>
</gene>
<accession>A0A8H7IBY1</accession>
<evidence type="ECO:0000313" key="2">
    <source>
        <dbReference type="Proteomes" id="UP000614334"/>
    </source>
</evidence>
<sequence>MFFEPPAHTSEPTTTNVVQEFGLSVITLPPPRPNLPGKCGLICVQQKGLFEGVLTVPIQNHSYLQRHVFDFITGPLSTTNHPLAPWETLTYGIRRGNDGVWSPFDLIGYRFIQKLTTLHSTTPPNYGYKYMLRILYVILRQPGRYASLVSILYPTAATQPLDNDPIGVTFLDDSRRFNPDQYSRLDVMAVMHYLWEVLKIPRRAVQFNLEPCIQLSSSIGSAVTVWLEMKGTAPATATLPTYQSSFTGLQADIGQLFLGQEEVTFQCGPFPLEDDITGAVRWEIPPPQIRSFVTNVRLCSQWMSASEYKEFETRYAGRQQAFGIFQVLYRHQYWLDSVDYDGFFFQTTLLLRSQIFALFCVVARTVRVYHKPRY</sequence>
<reference evidence="1" key="1">
    <citation type="submission" date="2020-09" db="EMBL/GenBank/DDBJ databases">
        <title>Comparative genome analyses of four rice-infecting Rhizoctonia solani isolates reveal extensive enrichment of homogalacturonan modification genes.</title>
        <authorList>
            <person name="Lee D.-Y."/>
            <person name="Jeon J."/>
            <person name="Kim K.-T."/>
            <person name="Cheong K."/>
            <person name="Song H."/>
            <person name="Choi G."/>
            <person name="Ko J."/>
            <person name="Opiyo S.O."/>
            <person name="Zuo S."/>
            <person name="Madhav S."/>
            <person name="Lee Y.-H."/>
            <person name="Wang G.-L."/>
        </authorList>
    </citation>
    <scope>NUCLEOTIDE SEQUENCE</scope>
    <source>
        <strain evidence="1">AG1-IA B2</strain>
    </source>
</reference>
<comment type="caution">
    <text evidence="1">The sequence shown here is derived from an EMBL/GenBank/DDBJ whole genome shotgun (WGS) entry which is preliminary data.</text>
</comment>
<organism evidence="1 2">
    <name type="scientific">Rhizoctonia solani</name>
    <dbReference type="NCBI Taxonomy" id="456999"/>
    <lineage>
        <taxon>Eukaryota</taxon>
        <taxon>Fungi</taxon>
        <taxon>Dikarya</taxon>
        <taxon>Basidiomycota</taxon>
        <taxon>Agaricomycotina</taxon>
        <taxon>Agaricomycetes</taxon>
        <taxon>Cantharellales</taxon>
        <taxon>Ceratobasidiaceae</taxon>
        <taxon>Rhizoctonia</taxon>
    </lineage>
</organism>
<proteinExistence type="predicted"/>
<evidence type="ECO:0000313" key="1">
    <source>
        <dbReference type="EMBL" id="KAF8754471.1"/>
    </source>
</evidence>
<dbReference type="EMBL" id="JACYCF010000010">
    <property type="protein sequence ID" value="KAF8754471.1"/>
    <property type="molecule type" value="Genomic_DNA"/>
</dbReference>